<evidence type="ECO:0000256" key="7">
    <source>
        <dbReference type="ARBA" id="ARBA00023091"/>
    </source>
</evidence>
<dbReference type="GeneTree" id="ENSGT00940000161726"/>
<dbReference type="GO" id="GO:0050830">
    <property type="term" value="P:defense response to Gram-positive bacterium"/>
    <property type="evidence" value="ECO:0000318"/>
    <property type="project" value="GO_Central"/>
</dbReference>
<dbReference type="Gene3D" id="1.10.530.10">
    <property type="match status" value="1"/>
</dbReference>
<dbReference type="InParanoid" id="A0A5F8G1P2"/>
<dbReference type="GO" id="GO:0004461">
    <property type="term" value="F:lactose synthase activity"/>
    <property type="evidence" value="ECO:0007669"/>
    <property type="project" value="InterPro"/>
</dbReference>
<dbReference type="FunCoup" id="A0A5F8G1P2">
    <property type="interactions" value="7"/>
</dbReference>
<accession>A0A5F8G1P2</accession>
<evidence type="ECO:0000259" key="11">
    <source>
        <dbReference type="PROSITE" id="PS00128"/>
    </source>
</evidence>
<reference evidence="12 13" key="1">
    <citation type="journal article" date="2007" name="Nature">
        <title>Genome of the marsupial Monodelphis domestica reveals innovation in non-coding sequences.</title>
        <authorList>
            <person name="Mikkelsen T.S."/>
            <person name="Wakefield M.J."/>
            <person name="Aken B."/>
            <person name="Amemiya C.T."/>
            <person name="Chang J.L."/>
            <person name="Duke S."/>
            <person name="Garber M."/>
            <person name="Gentles A.J."/>
            <person name="Goodstadt L."/>
            <person name="Heger A."/>
            <person name="Jurka J."/>
            <person name="Kamal M."/>
            <person name="Mauceli E."/>
            <person name="Searle S.M."/>
            <person name="Sharpe T."/>
            <person name="Baker M.L."/>
            <person name="Batzer M.A."/>
            <person name="Benos P.V."/>
            <person name="Belov K."/>
            <person name="Clamp M."/>
            <person name="Cook A."/>
            <person name="Cuff J."/>
            <person name="Das R."/>
            <person name="Davidow L."/>
            <person name="Deakin J.E."/>
            <person name="Fazzari M.J."/>
            <person name="Glass J.L."/>
            <person name="Grabherr M."/>
            <person name="Greally J.M."/>
            <person name="Gu W."/>
            <person name="Hore T.A."/>
            <person name="Huttley G.A."/>
            <person name="Kleber M."/>
            <person name="Jirtle R.L."/>
            <person name="Koina E."/>
            <person name="Lee J.T."/>
            <person name="Mahony S."/>
            <person name="Marra M.A."/>
            <person name="Miller R.D."/>
            <person name="Nicholls R.D."/>
            <person name="Oda M."/>
            <person name="Papenfuss A.T."/>
            <person name="Parra Z.E."/>
            <person name="Pollock D.D."/>
            <person name="Ray D.A."/>
            <person name="Schein J.E."/>
            <person name="Speed T.P."/>
            <person name="Thompson K."/>
            <person name="VandeBerg J.L."/>
            <person name="Wade C.M."/>
            <person name="Walker J.A."/>
            <person name="Waters P.D."/>
            <person name="Webber C."/>
            <person name="Weidman J.R."/>
            <person name="Xie X."/>
            <person name="Zody M.C."/>
            <person name="Baldwin J."/>
            <person name="Abdouelleil A."/>
            <person name="Abdulkadir J."/>
            <person name="Abebe A."/>
            <person name="Abera B."/>
            <person name="Abreu J."/>
            <person name="Acer S.C."/>
            <person name="Aftuck L."/>
            <person name="Alexander A."/>
            <person name="An P."/>
            <person name="Anderson E."/>
            <person name="Anderson S."/>
            <person name="Arachi H."/>
            <person name="Azer M."/>
            <person name="Bachantsang P."/>
            <person name="Barry A."/>
            <person name="Bayul T."/>
            <person name="Berlin A."/>
            <person name="Bessette D."/>
            <person name="Bloom T."/>
            <person name="Bloom T."/>
            <person name="Boguslavskiy L."/>
            <person name="Bonnet C."/>
            <person name="Boukhgalter B."/>
            <person name="Bourzgui I."/>
            <person name="Brown A."/>
            <person name="Cahill P."/>
            <person name="Channer S."/>
            <person name="Cheshatsang Y."/>
            <person name="Chuda L."/>
            <person name="Citroen M."/>
            <person name="Collymore A."/>
            <person name="Cooke P."/>
            <person name="Costello M."/>
            <person name="D'Aco K."/>
            <person name="Daza R."/>
            <person name="De Haan G."/>
            <person name="DeGray S."/>
            <person name="DeMaso C."/>
            <person name="Dhargay N."/>
            <person name="Dooley K."/>
            <person name="Dooley E."/>
            <person name="Doricent M."/>
            <person name="Dorje P."/>
            <person name="Dorjee K."/>
            <person name="Dupes A."/>
            <person name="Elong R."/>
            <person name="Falk J."/>
            <person name="Farina A."/>
            <person name="Faro S."/>
            <person name="Ferguson D."/>
            <person name="Fisher S."/>
            <person name="Foley C.D."/>
            <person name="Franke A."/>
            <person name="Friedrich D."/>
            <person name="Gadbois L."/>
            <person name="Gearin G."/>
            <person name="Gearin C.R."/>
            <person name="Giannoukos G."/>
            <person name="Goode T."/>
            <person name="Graham J."/>
            <person name="Grandbois E."/>
            <person name="Grewal S."/>
            <person name="Gyaltsen K."/>
            <person name="Hafez N."/>
            <person name="Hagos B."/>
            <person name="Hall J."/>
            <person name="Henson C."/>
            <person name="Hollinger A."/>
            <person name="Honan T."/>
            <person name="Huard M.D."/>
            <person name="Hughes L."/>
            <person name="Hurhula B."/>
            <person name="Husby M.E."/>
            <person name="Kamat A."/>
            <person name="Kanga B."/>
            <person name="Kashin S."/>
            <person name="Khazanovich D."/>
            <person name="Kisner P."/>
            <person name="Lance K."/>
            <person name="Lara M."/>
            <person name="Lee W."/>
            <person name="Lennon N."/>
            <person name="Letendre F."/>
            <person name="LeVine R."/>
            <person name="Lipovsky A."/>
            <person name="Liu X."/>
            <person name="Liu J."/>
            <person name="Liu S."/>
            <person name="Lokyitsang T."/>
            <person name="Lokyitsang Y."/>
            <person name="Lubonja R."/>
            <person name="Lui A."/>
            <person name="MacDonald P."/>
            <person name="Magnisalis V."/>
            <person name="Maru K."/>
            <person name="Matthews C."/>
            <person name="McCusker W."/>
            <person name="McDonough S."/>
            <person name="Mehta T."/>
            <person name="Meldrim J."/>
            <person name="Meneus L."/>
            <person name="Mihai O."/>
            <person name="Mihalev A."/>
            <person name="Mihova T."/>
            <person name="Mittelman R."/>
            <person name="Mlenga V."/>
            <person name="Montmayeur A."/>
            <person name="Mulrain L."/>
            <person name="Navidi A."/>
            <person name="Naylor J."/>
            <person name="Negash T."/>
            <person name="Nguyen T."/>
            <person name="Nguyen N."/>
            <person name="Nicol R."/>
            <person name="Norbu C."/>
            <person name="Norbu N."/>
            <person name="Novod N."/>
            <person name="O'Neill B."/>
            <person name="Osman S."/>
            <person name="Markiewicz E."/>
            <person name="Oyono O.L."/>
            <person name="Patti C."/>
            <person name="Phunkhang P."/>
            <person name="Pierre F."/>
            <person name="Priest M."/>
            <person name="Raghuraman S."/>
            <person name="Rege F."/>
            <person name="Reyes R."/>
            <person name="Rise C."/>
            <person name="Rogov P."/>
            <person name="Ross K."/>
            <person name="Ryan E."/>
            <person name="Settipalli S."/>
            <person name="Shea T."/>
            <person name="Sherpa N."/>
            <person name="Shi L."/>
            <person name="Shih D."/>
            <person name="Sparrow T."/>
            <person name="Spaulding J."/>
            <person name="Stalker J."/>
            <person name="Stange-Thomann N."/>
            <person name="Stavropoulos S."/>
            <person name="Stone C."/>
            <person name="Strader C."/>
            <person name="Tesfaye S."/>
            <person name="Thomson T."/>
            <person name="Thoulutsang Y."/>
            <person name="Thoulutsang D."/>
            <person name="Topham K."/>
            <person name="Topping I."/>
            <person name="Tsamla T."/>
            <person name="Vassiliev H."/>
            <person name="Vo A."/>
            <person name="Wangchuk T."/>
            <person name="Wangdi T."/>
            <person name="Weiand M."/>
            <person name="Wilkinson J."/>
            <person name="Wilson A."/>
            <person name="Yadav S."/>
            <person name="Young G."/>
            <person name="Yu Q."/>
            <person name="Zembek L."/>
            <person name="Zhong D."/>
            <person name="Zimmer A."/>
            <person name="Zwirko Z."/>
            <person name="Jaffe D.B."/>
            <person name="Alvarez P."/>
            <person name="Brockman W."/>
            <person name="Butler J."/>
            <person name="Chin C."/>
            <person name="Gnerre S."/>
            <person name="MacCallum I."/>
            <person name="Graves J.A."/>
            <person name="Ponting C.P."/>
            <person name="Breen M."/>
            <person name="Samollow P.B."/>
            <person name="Lander E.S."/>
            <person name="Lindblad-Toh K."/>
        </authorList>
    </citation>
    <scope>NUCLEOTIDE SEQUENCE [LARGE SCALE GENOMIC DNA]</scope>
</reference>
<dbReference type="InterPro" id="IPR001916">
    <property type="entry name" value="Glyco_hydro_22"/>
</dbReference>
<dbReference type="SUPFAM" id="SSF53955">
    <property type="entry name" value="Lysozyme-like"/>
    <property type="match status" value="1"/>
</dbReference>
<dbReference type="PANTHER" id="PTHR11407">
    <property type="entry name" value="LYSOZYME C"/>
    <property type="match status" value="1"/>
</dbReference>
<dbReference type="InterPro" id="IPR000545">
    <property type="entry name" value="Lactalbumin"/>
</dbReference>
<reference evidence="12" key="3">
    <citation type="submission" date="2025-09" db="UniProtKB">
        <authorList>
            <consortium name="Ensembl"/>
        </authorList>
    </citation>
    <scope>IDENTIFICATION</scope>
</reference>
<dbReference type="PANTHER" id="PTHR11407:SF32">
    <property type="entry name" value="ALPHA-LACTALBUMIN"/>
    <property type="match status" value="1"/>
</dbReference>
<evidence type="ECO:0000256" key="8">
    <source>
        <dbReference type="ARBA" id="ARBA00023157"/>
    </source>
</evidence>
<evidence type="ECO:0000256" key="9">
    <source>
        <dbReference type="ARBA" id="ARBA00031746"/>
    </source>
</evidence>
<evidence type="ECO:0000313" key="13">
    <source>
        <dbReference type="Proteomes" id="UP000002280"/>
    </source>
</evidence>
<dbReference type="GO" id="GO:0005509">
    <property type="term" value="F:calcium ion binding"/>
    <property type="evidence" value="ECO:0007669"/>
    <property type="project" value="InterPro"/>
</dbReference>
<dbReference type="InterPro" id="IPR023346">
    <property type="entry name" value="Lysozyme-like_dom_sf"/>
</dbReference>
<evidence type="ECO:0000313" key="12">
    <source>
        <dbReference type="Ensembl" id="ENSMODP00000041366.1"/>
    </source>
</evidence>
<dbReference type="PRINTS" id="PR00135">
    <property type="entry name" value="LYZLACT"/>
</dbReference>
<evidence type="ECO:0000256" key="2">
    <source>
        <dbReference type="ARBA" id="ARBA00004613"/>
    </source>
</evidence>
<comment type="function">
    <text evidence="1">Regulatory subunit of lactose synthase, changes the substrate specificity of galactosyltransferase in the mammary gland making glucose a good acceptor substrate for this enzyme. This enables LS to synthesize lactose, the major carbohydrate component of milk. In other tissues, galactosyltransferase transfers galactose onto the N-acetylglucosamine of the oligosaccharide chains in glycoproteins.</text>
</comment>
<dbReference type="InterPro" id="IPR019799">
    <property type="entry name" value="Glyco_hydro_22_CS"/>
</dbReference>
<dbReference type="GO" id="GO:0005989">
    <property type="term" value="P:lactose biosynthetic process"/>
    <property type="evidence" value="ECO:0007669"/>
    <property type="project" value="UniProtKB-KW"/>
</dbReference>
<evidence type="ECO:0000256" key="4">
    <source>
        <dbReference type="ARBA" id="ARBA00022723"/>
    </source>
</evidence>
<comment type="similarity">
    <text evidence="10">Belongs to the glycosyl hydrolase 22 family.</text>
</comment>
<keyword evidence="6" id="KW-0106">Calcium</keyword>
<protein>
    <recommendedName>
        <fullName evidence="9">Lactose synthase B protein</fullName>
    </recommendedName>
</protein>
<keyword evidence="13" id="KW-1185">Reference proteome</keyword>
<evidence type="ECO:0000256" key="1">
    <source>
        <dbReference type="ARBA" id="ARBA00002592"/>
    </source>
</evidence>
<evidence type="ECO:0000256" key="5">
    <source>
        <dbReference type="ARBA" id="ARBA00022743"/>
    </source>
</evidence>
<dbReference type="PROSITE" id="PS51348">
    <property type="entry name" value="GLYCOSYL_HYDROL_F22_2"/>
    <property type="match status" value="1"/>
</dbReference>
<comment type="subcellular location">
    <subcellularLocation>
        <location evidence="2">Secreted</location>
    </subcellularLocation>
</comment>
<feature type="domain" description="Glycosyl hydrolases family 22 (GH22)" evidence="11">
    <location>
        <begin position="101"/>
        <end position="119"/>
    </location>
</feature>
<dbReference type="AlphaFoldDB" id="A0A5F8G1P2"/>
<dbReference type="Pfam" id="PF00062">
    <property type="entry name" value="Lys"/>
    <property type="match status" value="1"/>
</dbReference>
<keyword evidence="8" id="KW-1015">Disulfide bond</keyword>
<name>A0A5F8G1P2_MONDO</name>
<evidence type="ECO:0000256" key="3">
    <source>
        <dbReference type="ARBA" id="ARBA00022525"/>
    </source>
</evidence>
<dbReference type="GO" id="GO:0005576">
    <property type="term" value="C:extracellular region"/>
    <property type="evidence" value="ECO:0007669"/>
    <property type="project" value="UniProtKB-SubCell"/>
</dbReference>
<organism evidence="12 13">
    <name type="scientific">Monodelphis domestica</name>
    <name type="common">Gray short-tailed opossum</name>
    <dbReference type="NCBI Taxonomy" id="13616"/>
    <lineage>
        <taxon>Eukaryota</taxon>
        <taxon>Metazoa</taxon>
        <taxon>Chordata</taxon>
        <taxon>Craniata</taxon>
        <taxon>Vertebrata</taxon>
        <taxon>Euteleostomi</taxon>
        <taxon>Mammalia</taxon>
        <taxon>Metatheria</taxon>
        <taxon>Didelphimorphia</taxon>
        <taxon>Didelphidae</taxon>
        <taxon>Monodelphis</taxon>
    </lineage>
</organism>
<keyword evidence="3" id="KW-0964">Secreted</keyword>
<evidence type="ECO:0000256" key="10">
    <source>
        <dbReference type="RuleBase" id="RU004440"/>
    </source>
</evidence>
<dbReference type="PRINTS" id="PR00136">
    <property type="entry name" value="LACTALBUMIN"/>
</dbReference>
<evidence type="ECO:0000256" key="6">
    <source>
        <dbReference type="ARBA" id="ARBA00022837"/>
    </source>
</evidence>
<keyword evidence="5" id="KW-0494">Milk protein</keyword>
<dbReference type="GO" id="GO:0050829">
    <property type="term" value="P:defense response to Gram-negative bacterium"/>
    <property type="evidence" value="ECO:0000318"/>
    <property type="project" value="GO_Central"/>
</dbReference>
<dbReference type="Proteomes" id="UP000002280">
    <property type="component" value="Chromosome 8"/>
</dbReference>
<sequence>LKWLIEDVALALSWRRSSHSVSRSWRHWSLSATWGVLDSVWHLGSWRLGVNVLVICVTFHSSGFNTQIKVSNNGNTEYGIFQISNNGWCAEKQEDVAKSTCGILCSKLLDDDINDDIVCAKKIIEQPKGIDYWKAHKTFCLENLDQWRCLN</sequence>
<dbReference type="SMART" id="SM00263">
    <property type="entry name" value="LYZ1"/>
    <property type="match status" value="1"/>
</dbReference>
<reference evidence="12" key="2">
    <citation type="submission" date="2025-08" db="UniProtKB">
        <authorList>
            <consortium name="Ensembl"/>
        </authorList>
    </citation>
    <scope>IDENTIFICATION</scope>
</reference>
<dbReference type="GO" id="GO:0003796">
    <property type="term" value="F:lysozyme activity"/>
    <property type="evidence" value="ECO:0000318"/>
    <property type="project" value="GO_Central"/>
</dbReference>
<proteinExistence type="inferred from homology"/>
<keyword evidence="7" id="KW-0422">Lactose biosynthesis</keyword>
<dbReference type="STRING" id="13616.ENSMODP00000041366"/>
<dbReference type="Ensembl" id="ENSMODT00000059087.1">
    <property type="protein sequence ID" value="ENSMODP00000041366.1"/>
    <property type="gene ID" value="ENSMODG00000021150.4"/>
</dbReference>
<dbReference type="PROSITE" id="PS00128">
    <property type="entry name" value="GLYCOSYL_HYDROL_F22_1"/>
    <property type="match status" value="1"/>
</dbReference>
<dbReference type="Bgee" id="ENSMODG00000021150">
    <property type="expression patterns" value="Expressed in spermatocyte and 3 other cell types or tissues"/>
</dbReference>
<keyword evidence="4" id="KW-0479">Metal-binding</keyword>